<feature type="region of interest" description="Disordered" evidence="1">
    <location>
        <begin position="1"/>
        <end position="85"/>
    </location>
</feature>
<keyword evidence="3" id="KW-1185">Reference proteome</keyword>
<dbReference type="VEuPathDB" id="FungiDB:SCODWIG_00622"/>
<dbReference type="Gene3D" id="6.20.20.10">
    <property type="match status" value="1"/>
</dbReference>
<feature type="compositionally biased region" description="Low complexity" evidence="1">
    <location>
        <begin position="35"/>
        <end position="67"/>
    </location>
</feature>
<accession>A0A376B2J1</accession>
<proteinExistence type="predicted"/>
<sequence length="244" mass="27512">MAYNSSSRTDDNPDDSLPSYEDVLREDRNAGKFETNNNNNNNNNNNSGNNSTNSSINTTQRSNNSSHNQHHHTSSNRSYTTRSRTRIPWTYPNSYYCSKCENTGFKKRNGEKCSKCWQRFGPLLPPKGDSNKHKKGHLLSSKAPPKKLYMPPDSEDYSNNTYQQSIERPFRTQATPNMVMNRPKVIRTGGNYGFQQAQPQGLVVQPGDPRIGGRLCAECRGTGRISFFLDFKLCPVCGGVGRVF</sequence>
<gene>
    <name evidence="2" type="ORF">SCODWIG_00622</name>
</gene>
<organism evidence="2 3">
    <name type="scientific">Saccharomycodes ludwigii</name>
    <dbReference type="NCBI Taxonomy" id="36035"/>
    <lineage>
        <taxon>Eukaryota</taxon>
        <taxon>Fungi</taxon>
        <taxon>Dikarya</taxon>
        <taxon>Ascomycota</taxon>
        <taxon>Saccharomycotina</taxon>
        <taxon>Saccharomycetes</taxon>
        <taxon>Saccharomycodales</taxon>
        <taxon>Saccharomycodaceae</taxon>
        <taxon>Saccharomycodes</taxon>
    </lineage>
</organism>
<dbReference type="AlphaFoldDB" id="A0A376B2J1"/>
<dbReference type="InterPro" id="IPR038910">
    <property type="entry name" value="Hua1-like"/>
</dbReference>
<feature type="compositionally biased region" description="Basic and acidic residues" evidence="1">
    <location>
        <begin position="22"/>
        <end position="31"/>
    </location>
</feature>
<feature type="region of interest" description="Disordered" evidence="1">
    <location>
        <begin position="125"/>
        <end position="152"/>
    </location>
</feature>
<evidence type="ECO:0008006" key="4">
    <source>
        <dbReference type="Google" id="ProtNLM"/>
    </source>
</evidence>
<dbReference type="PANTHER" id="PTHR28031">
    <property type="entry name" value="PROLINE-RICH PROTEIN HUA1"/>
    <property type="match status" value="1"/>
</dbReference>
<reference evidence="3" key="1">
    <citation type="submission" date="2018-06" db="EMBL/GenBank/DDBJ databases">
        <authorList>
            <person name="Guldener U."/>
        </authorList>
    </citation>
    <scope>NUCLEOTIDE SEQUENCE [LARGE SCALE GENOMIC DNA]</scope>
    <source>
        <strain evidence="3">UTAD17</strain>
    </source>
</reference>
<dbReference type="Proteomes" id="UP000262825">
    <property type="component" value="Unassembled WGS sequence"/>
</dbReference>
<dbReference type="GO" id="GO:0005737">
    <property type="term" value="C:cytoplasm"/>
    <property type="evidence" value="ECO:0007669"/>
    <property type="project" value="TreeGrafter"/>
</dbReference>
<name>A0A376B2J1_9ASCO</name>
<evidence type="ECO:0000313" key="2">
    <source>
        <dbReference type="EMBL" id="SSD58861.1"/>
    </source>
</evidence>
<evidence type="ECO:0000313" key="3">
    <source>
        <dbReference type="Proteomes" id="UP000262825"/>
    </source>
</evidence>
<dbReference type="EMBL" id="UFAJ01000057">
    <property type="protein sequence ID" value="SSD58861.1"/>
    <property type="molecule type" value="Genomic_DNA"/>
</dbReference>
<protein>
    <recommendedName>
        <fullName evidence="4">Proline-rich protein HUA1</fullName>
    </recommendedName>
</protein>
<dbReference type="PANTHER" id="PTHR28031:SF1">
    <property type="entry name" value="PROLINE-RICH PROTEIN HUA1"/>
    <property type="match status" value="1"/>
</dbReference>
<evidence type="ECO:0000256" key="1">
    <source>
        <dbReference type="SAM" id="MobiDB-lite"/>
    </source>
</evidence>